<feature type="region of interest" description="Disordered" evidence="1">
    <location>
        <begin position="71"/>
        <end position="90"/>
    </location>
</feature>
<dbReference type="Proteomes" id="UP001583172">
    <property type="component" value="Unassembled WGS sequence"/>
</dbReference>
<protein>
    <recommendedName>
        <fullName evidence="2">C2H2-type domain-containing protein</fullName>
    </recommendedName>
</protein>
<dbReference type="SMART" id="SM00355">
    <property type="entry name" value="ZnF_C2H2"/>
    <property type="match status" value="2"/>
</dbReference>
<comment type="caution">
    <text evidence="3">The sequence shown here is derived from an EMBL/GenBank/DDBJ whole genome shotgun (WGS) entry which is preliminary data.</text>
</comment>
<evidence type="ECO:0000313" key="4">
    <source>
        <dbReference type="Proteomes" id="UP001583172"/>
    </source>
</evidence>
<accession>A0ABR3V8X4</accession>
<feature type="domain" description="C2H2-type" evidence="2">
    <location>
        <begin position="94"/>
        <end position="119"/>
    </location>
</feature>
<evidence type="ECO:0000313" key="3">
    <source>
        <dbReference type="EMBL" id="KAL1837543.1"/>
    </source>
</evidence>
<feature type="compositionally biased region" description="Polar residues" evidence="1">
    <location>
        <begin position="72"/>
        <end position="85"/>
    </location>
</feature>
<organism evidence="3 4">
    <name type="scientific">Humicola insolens</name>
    <name type="common">Soft-rot fungus</name>
    <dbReference type="NCBI Taxonomy" id="85995"/>
    <lineage>
        <taxon>Eukaryota</taxon>
        <taxon>Fungi</taxon>
        <taxon>Dikarya</taxon>
        <taxon>Ascomycota</taxon>
        <taxon>Pezizomycotina</taxon>
        <taxon>Sordariomycetes</taxon>
        <taxon>Sordariomycetidae</taxon>
        <taxon>Sordariales</taxon>
        <taxon>Chaetomiaceae</taxon>
        <taxon>Mycothermus</taxon>
    </lineage>
</organism>
<feature type="domain" description="C2H2-type" evidence="2">
    <location>
        <begin position="123"/>
        <end position="145"/>
    </location>
</feature>
<name>A0ABR3V8X4_HUMIN</name>
<dbReference type="Gene3D" id="3.30.160.60">
    <property type="entry name" value="Classic Zinc Finger"/>
    <property type="match status" value="1"/>
</dbReference>
<feature type="region of interest" description="Disordered" evidence="1">
    <location>
        <begin position="223"/>
        <end position="251"/>
    </location>
</feature>
<feature type="region of interest" description="Disordered" evidence="1">
    <location>
        <begin position="1"/>
        <end position="27"/>
    </location>
</feature>
<dbReference type="EMBL" id="JAZGSY010000284">
    <property type="protein sequence ID" value="KAL1837543.1"/>
    <property type="molecule type" value="Genomic_DNA"/>
</dbReference>
<evidence type="ECO:0000259" key="2">
    <source>
        <dbReference type="SMART" id="SM00355"/>
    </source>
</evidence>
<evidence type="ECO:0000256" key="1">
    <source>
        <dbReference type="SAM" id="MobiDB-lite"/>
    </source>
</evidence>
<keyword evidence="4" id="KW-1185">Reference proteome</keyword>
<proteinExistence type="predicted"/>
<dbReference type="InterPro" id="IPR013087">
    <property type="entry name" value="Znf_C2H2_type"/>
</dbReference>
<reference evidence="3 4" key="1">
    <citation type="journal article" date="2024" name="Commun. Biol.">
        <title>Comparative genomic analysis of thermophilic fungi reveals convergent evolutionary adaptations and gene losses.</title>
        <authorList>
            <person name="Steindorff A.S."/>
            <person name="Aguilar-Pontes M.V."/>
            <person name="Robinson A.J."/>
            <person name="Andreopoulos B."/>
            <person name="LaButti K."/>
            <person name="Kuo A."/>
            <person name="Mondo S."/>
            <person name="Riley R."/>
            <person name="Otillar R."/>
            <person name="Haridas S."/>
            <person name="Lipzen A."/>
            <person name="Grimwood J."/>
            <person name="Schmutz J."/>
            <person name="Clum A."/>
            <person name="Reid I.D."/>
            <person name="Moisan M.C."/>
            <person name="Butler G."/>
            <person name="Nguyen T.T.M."/>
            <person name="Dewar K."/>
            <person name="Conant G."/>
            <person name="Drula E."/>
            <person name="Henrissat B."/>
            <person name="Hansel C."/>
            <person name="Singer S."/>
            <person name="Hutchinson M.I."/>
            <person name="de Vries R.P."/>
            <person name="Natvig D.O."/>
            <person name="Powell A.J."/>
            <person name="Tsang A."/>
            <person name="Grigoriev I.V."/>
        </authorList>
    </citation>
    <scope>NUCLEOTIDE SEQUENCE [LARGE SCALE GENOMIC DNA]</scope>
    <source>
        <strain evidence="3 4">CBS 620.91</strain>
    </source>
</reference>
<sequence length="462" mass="50855">MASNYPAYGTTEDWSYPPAESTSTGYDPVYQTIDPAYLSAVPPRPSDYAAYYSSTEQAAATTHYYQYPDATSPVSQSAWPQDQETTPPPASSLLYCPYEGCSAKPFTRKCDLDKHYHNHTKRRKCDLCSKGGAETKDLNRHMWTHHPDEARRRGVPREDAVCEKPLPLSPLKGLDQPIPHPFTRLETGTYLHDRPIVDVYRILIDAYRLRLDDDRRIAGLPTDDATYLRTPATNPTEQPKLEPPPPHESGQRLSGFQRFLTLAASRPGLLPDWWTPNKQRECACLALSGALGWQDLLCPVGKAEVKEYYGDGSFVLQLRMLAEMVYGWGPGGEDWTAFRRIMAEMESGEGGPFPITTSIMRITSVFLLAAMALTGAATPASNDPGHALFGRACVSNGCQCVSGLKQGVYCGNCVVGAGTYAIKTKRVKNHAYECNPRGGCCDYGVANDCGTSRARCKMGSPV</sequence>
<gene>
    <name evidence="3" type="ORF">VTJ49DRAFT_3666</name>
</gene>